<reference evidence="3" key="1">
    <citation type="submission" date="2018-08" db="EMBL/GenBank/DDBJ databases">
        <authorList>
            <person name="Grouzdev D.S."/>
            <person name="Krutkina M.S."/>
        </authorList>
    </citation>
    <scope>NUCLEOTIDE SEQUENCE [LARGE SCALE GENOMIC DNA]</scope>
    <source>
        <strain evidence="3">4-11</strain>
    </source>
</reference>
<dbReference type="SUPFAM" id="SSF51182">
    <property type="entry name" value="RmlC-like cupins"/>
    <property type="match status" value="1"/>
</dbReference>
<comment type="caution">
    <text evidence="2">The sequence shown here is derived from an EMBL/GenBank/DDBJ whole genome shotgun (WGS) entry which is preliminary data.</text>
</comment>
<sequence>MNITHIYSDADGQSHYENLEMKCSDQGPLGSMSEPIPVTSFIFRENPPGYEYGWHNAPREQYIVMLEGMVEITVSDGEVRTFVPGDIVLVSDTTGKGHASRSPDGKARKSLFLPI</sequence>
<dbReference type="OrthoDB" id="4205621at2"/>
<protein>
    <recommendedName>
        <fullName evidence="1">(S)-ureidoglycine aminohydrolase cupin domain-containing protein</fullName>
    </recommendedName>
</protein>
<accession>A0A372MGW0</accession>
<name>A0A372MGW0_9SPIR</name>
<dbReference type="InterPro" id="IPR011051">
    <property type="entry name" value="RmlC_Cupin_sf"/>
</dbReference>
<reference evidence="2 3" key="2">
    <citation type="submission" date="2018-09" db="EMBL/GenBank/DDBJ databases">
        <title>Genome of Sphaerochaeta halotolerans strain 4-11.</title>
        <authorList>
            <person name="Nazina T.N."/>
            <person name="Sokolova D.S."/>
        </authorList>
    </citation>
    <scope>NUCLEOTIDE SEQUENCE [LARGE SCALE GENOMIC DNA]</scope>
    <source>
        <strain evidence="2 3">4-11</strain>
    </source>
</reference>
<proteinExistence type="predicted"/>
<dbReference type="InterPro" id="IPR008579">
    <property type="entry name" value="UGlyAH_Cupin_dom"/>
</dbReference>
<dbReference type="EMBL" id="QUWK01000006">
    <property type="protein sequence ID" value="RFU94992.1"/>
    <property type="molecule type" value="Genomic_DNA"/>
</dbReference>
<dbReference type="Gene3D" id="2.60.120.10">
    <property type="entry name" value="Jelly Rolls"/>
    <property type="match status" value="1"/>
</dbReference>
<evidence type="ECO:0000313" key="2">
    <source>
        <dbReference type="EMBL" id="RFU94992.1"/>
    </source>
</evidence>
<dbReference type="Proteomes" id="UP000264002">
    <property type="component" value="Unassembled WGS sequence"/>
</dbReference>
<keyword evidence="3" id="KW-1185">Reference proteome</keyword>
<gene>
    <name evidence="2" type="ORF">DYP60_07155</name>
</gene>
<evidence type="ECO:0000259" key="1">
    <source>
        <dbReference type="Pfam" id="PF05899"/>
    </source>
</evidence>
<dbReference type="RefSeq" id="WP_117330226.1">
    <property type="nucleotide sequence ID" value="NZ_QUWK01000006.1"/>
</dbReference>
<organism evidence="2 3">
    <name type="scientific">Sphaerochaeta halotolerans</name>
    <dbReference type="NCBI Taxonomy" id="2293840"/>
    <lineage>
        <taxon>Bacteria</taxon>
        <taxon>Pseudomonadati</taxon>
        <taxon>Spirochaetota</taxon>
        <taxon>Spirochaetia</taxon>
        <taxon>Spirochaetales</taxon>
        <taxon>Sphaerochaetaceae</taxon>
        <taxon>Sphaerochaeta</taxon>
    </lineage>
</organism>
<dbReference type="InterPro" id="IPR014710">
    <property type="entry name" value="RmlC-like_jellyroll"/>
</dbReference>
<feature type="domain" description="(S)-ureidoglycine aminohydrolase cupin" evidence="1">
    <location>
        <begin position="58"/>
        <end position="91"/>
    </location>
</feature>
<dbReference type="AlphaFoldDB" id="A0A372MGW0"/>
<evidence type="ECO:0000313" key="3">
    <source>
        <dbReference type="Proteomes" id="UP000264002"/>
    </source>
</evidence>
<dbReference type="Pfam" id="PF05899">
    <property type="entry name" value="Cupin_3"/>
    <property type="match status" value="1"/>
</dbReference>